<gene>
    <name evidence="1" type="ORF">KTAU_15690</name>
</gene>
<sequence>MPLQELAALVGLGALRERMATECAPVAVVEQMDPGAALRRQEDSRYLEWEADVWSGEALSGPDQPVQRES</sequence>
<comment type="caution">
    <text evidence="1">The sequence shown here is derived from an EMBL/GenBank/DDBJ whole genome shotgun (WGS) entry which is preliminary data.</text>
</comment>
<dbReference type="EMBL" id="BKZV01000002">
    <property type="protein sequence ID" value="GER82932.1"/>
    <property type="molecule type" value="Genomic_DNA"/>
</dbReference>
<evidence type="ECO:0000313" key="2">
    <source>
        <dbReference type="Proteomes" id="UP000334820"/>
    </source>
</evidence>
<dbReference type="AlphaFoldDB" id="A0A5J4K780"/>
<name>A0A5J4K780_9CHLR</name>
<dbReference type="Proteomes" id="UP000334820">
    <property type="component" value="Unassembled WGS sequence"/>
</dbReference>
<keyword evidence="2" id="KW-1185">Reference proteome</keyword>
<proteinExistence type="predicted"/>
<accession>A0A5J4K780</accession>
<organism evidence="1 2">
    <name type="scientific">Thermogemmatispora aurantia</name>
    <dbReference type="NCBI Taxonomy" id="2045279"/>
    <lineage>
        <taxon>Bacteria</taxon>
        <taxon>Bacillati</taxon>
        <taxon>Chloroflexota</taxon>
        <taxon>Ktedonobacteria</taxon>
        <taxon>Thermogemmatisporales</taxon>
        <taxon>Thermogemmatisporaceae</taxon>
        <taxon>Thermogemmatispora</taxon>
    </lineage>
</organism>
<protein>
    <submittedName>
        <fullName evidence="1">Uncharacterized protein</fullName>
    </submittedName>
</protein>
<reference evidence="1 2" key="1">
    <citation type="journal article" date="2019" name="Int. J. Syst. Evol. Microbiol.">
        <title>Thermogemmatispora aurantia sp. nov. and Thermogemmatispora argillosa sp. nov., within the class Ktedonobacteria, and emended description of the genus Thermogemmatispora.</title>
        <authorList>
            <person name="Zheng Y."/>
            <person name="Wang C.M."/>
            <person name="Sakai Y."/>
            <person name="Abe K."/>
            <person name="Yokota A."/>
            <person name="Yabe S."/>
        </authorList>
    </citation>
    <scope>NUCLEOTIDE SEQUENCE [LARGE SCALE GENOMIC DNA]</scope>
    <source>
        <strain evidence="1 2">A1-2</strain>
    </source>
</reference>
<evidence type="ECO:0000313" key="1">
    <source>
        <dbReference type="EMBL" id="GER82932.1"/>
    </source>
</evidence>